<proteinExistence type="predicted"/>
<name>X1FSY6_9ZZZZ</name>
<dbReference type="AlphaFoldDB" id="X1FSY6"/>
<feature type="domain" description="Carbamoyltransferase Kae1-like" evidence="1">
    <location>
        <begin position="12"/>
        <end position="178"/>
    </location>
</feature>
<dbReference type="GO" id="GO:0016743">
    <property type="term" value="F:carboxyl- or carbamoyltransferase activity"/>
    <property type="evidence" value="ECO:0007669"/>
    <property type="project" value="TreeGrafter"/>
</dbReference>
<dbReference type="SUPFAM" id="SSF53067">
    <property type="entry name" value="Actin-like ATPase domain"/>
    <property type="match status" value="1"/>
</dbReference>
<dbReference type="InterPro" id="IPR051060">
    <property type="entry name" value="Carbamoyltrans_HypF-like"/>
</dbReference>
<dbReference type="PANTHER" id="PTHR42959">
    <property type="entry name" value="CARBAMOYLTRANSFERASE"/>
    <property type="match status" value="1"/>
</dbReference>
<comment type="caution">
    <text evidence="2">The sequence shown here is derived from an EMBL/GenBank/DDBJ whole genome shotgun (WGS) entry which is preliminary data.</text>
</comment>
<dbReference type="EMBL" id="BARU01010370">
    <property type="protein sequence ID" value="GAH32449.1"/>
    <property type="molecule type" value="Genomic_DNA"/>
</dbReference>
<evidence type="ECO:0000259" key="1">
    <source>
        <dbReference type="Pfam" id="PF22521"/>
    </source>
</evidence>
<dbReference type="Gene3D" id="1.10.357.160">
    <property type="match status" value="1"/>
</dbReference>
<organism evidence="2">
    <name type="scientific">marine sediment metagenome</name>
    <dbReference type="NCBI Taxonomy" id="412755"/>
    <lineage>
        <taxon>unclassified sequences</taxon>
        <taxon>metagenomes</taxon>
        <taxon>ecological metagenomes</taxon>
    </lineage>
</organism>
<dbReference type="InterPro" id="IPR055128">
    <property type="entry name" value="HypF_C_2"/>
</dbReference>
<dbReference type="GO" id="GO:0051604">
    <property type="term" value="P:protein maturation"/>
    <property type="evidence" value="ECO:0007669"/>
    <property type="project" value="TreeGrafter"/>
</dbReference>
<dbReference type="Gene3D" id="3.30.420.360">
    <property type="match status" value="1"/>
</dbReference>
<dbReference type="InterPro" id="IPR043129">
    <property type="entry name" value="ATPase_NBD"/>
</dbReference>
<sequence length="193" mass="21613">LPFYKKIISNFEIDAIEKQIETEFNSPVTTSMGRFFDAVSSMLDCTHSSSFEGEAAIHLEMVADFDEKGQYDIKIDNKDGVYVIDDYHIFSQIFGEVLNGIPKSKISAKFHNTLTNIILRISQLIGKTYNIDKVALSGGVFQNNYLLGKCFDILKNNDFRVYSNFKVPVNDGGISLGQAYIAACRVLHSKKGC</sequence>
<reference evidence="2" key="1">
    <citation type="journal article" date="2014" name="Front. Microbiol.">
        <title>High frequency of phylogenetically diverse reductive dehalogenase-homologous genes in deep subseafloor sedimentary metagenomes.</title>
        <authorList>
            <person name="Kawai M."/>
            <person name="Futagami T."/>
            <person name="Toyoda A."/>
            <person name="Takaki Y."/>
            <person name="Nishi S."/>
            <person name="Hori S."/>
            <person name="Arai W."/>
            <person name="Tsubouchi T."/>
            <person name="Morono Y."/>
            <person name="Uchiyama I."/>
            <person name="Ito T."/>
            <person name="Fujiyama A."/>
            <person name="Inagaki F."/>
            <person name="Takami H."/>
        </authorList>
    </citation>
    <scope>NUCLEOTIDE SEQUENCE</scope>
    <source>
        <strain evidence="2">Expedition CK06-06</strain>
    </source>
</reference>
<dbReference type="Gene3D" id="3.30.420.560">
    <property type="match status" value="1"/>
</dbReference>
<gene>
    <name evidence="2" type="ORF">S03H2_19793</name>
</gene>
<dbReference type="PANTHER" id="PTHR42959:SF1">
    <property type="entry name" value="CARBAMOYLTRANSFERASE HYPF"/>
    <property type="match status" value="1"/>
</dbReference>
<accession>X1FSY6</accession>
<feature type="non-terminal residue" evidence="2">
    <location>
        <position position="1"/>
    </location>
</feature>
<dbReference type="GO" id="GO:0008270">
    <property type="term" value="F:zinc ion binding"/>
    <property type="evidence" value="ECO:0007669"/>
    <property type="project" value="TreeGrafter"/>
</dbReference>
<evidence type="ECO:0000313" key="2">
    <source>
        <dbReference type="EMBL" id="GAH32449.1"/>
    </source>
</evidence>
<protein>
    <recommendedName>
        <fullName evidence="1">Carbamoyltransferase Kae1-like domain-containing protein</fullName>
    </recommendedName>
</protein>
<dbReference type="Pfam" id="PF22521">
    <property type="entry name" value="HypF_C_2"/>
    <property type="match status" value="1"/>
</dbReference>